<keyword evidence="3" id="KW-1185">Reference proteome</keyword>
<evidence type="ECO:0000313" key="3">
    <source>
        <dbReference type="Proteomes" id="UP000308197"/>
    </source>
</evidence>
<gene>
    <name evidence="2" type="ORF">K466DRAFT_511775</name>
</gene>
<evidence type="ECO:0000313" key="2">
    <source>
        <dbReference type="EMBL" id="TFK93421.1"/>
    </source>
</evidence>
<feature type="compositionally biased region" description="Polar residues" evidence="1">
    <location>
        <begin position="44"/>
        <end position="53"/>
    </location>
</feature>
<reference evidence="2 3" key="1">
    <citation type="journal article" date="2019" name="Nat. Ecol. Evol.">
        <title>Megaphylogeny resolves global patterns of mushroom evolution.</title>
        <authorList>
            <person name="Varga T."/>
            <person name="Krizsan K."/>
            <person name="Foldi C."/>
            <person name="Dima B."/>
            <person name="Sanchez-Garcia M."/>
            <person name="Sanchez-Ramirez S."/>
            <person name="Szollosi G.J."/>
            <person name="Szarkandi J.G."/>
            <person name="Papp V."/>
            <person name="Albert L."/>
            <person name="Andreopoulos W."/>
            <person name="Angelini C."/>
            <person name="Antonin V."/>
            <person name="Barry K.W."/>
            <person name="Bougher N.L."/>
            <person name="Buchanan P."/>
            <person name="Buyck B."/>
            <person name="Bense V."/>
            <person name="Catcheside P."/>
            <person name="Chovatia M."/>
            <person name="Cooper J."/>
            <person name="Damon W."/>
            <person name="Desjardin D."/>
            <person name="Finy P."/>
            <person name="Geml J."/>
            <person name="Haridas S."/>
            <person name="Hughes K."/>
            <person name="Justo A."/>
            <person name="Karasinski D."/>
            <person name="Kautmanova I."/>
            <person name="Kiss B."/>
            <person name="Kocsube S."/>
            <person name="Kotiranta H."/>
            <person name="LaButti K.M."/>
            <person name="Lechner B.E."/>
            <person name="Liimatainen K."/>
            <person name="Lipzen A."/>
            <person name="Lukacs Z."/>
            <person name="Mihaltcheva S."/>
            <person name="Morgado L.N."/>
            <person name="Niskanen T."/>
            <person name="Noordeloos M.E."/>
            <person name="Ohm R.A."/>
            <person name="Ortiz-Santana B."/>
            <person name="Ovrebo C."/>
            <person name="Racz N."/>
            <person name="Riley R."/>
            <person name="Savchenko A."/>
            <person name="Shiryaev A."/>
            <person name="Soop K."/>
            <person name="Spirin V."/>
            <person name="Szebenyi C."/>
            <person name="Tomsovsky M."/>
            <person name="Tulloss R.E."/>
            <person name="Uehling J."/>
            <person name="Grigoriev I.V."/>
            <person name="Vagvolgyi C."/>
            <person name="Papp T."/>
            <person name="Martin F.M."/>
            <person name="Miettinen O."/>
            <person name="Hibbett D.S."/>
            <person name="Nagy L.G."/>
        </authorList>
    </citation>
    <scope>NUCLEOTIDE SEQUENCE [LARGE SCALE GENOMIC DNA]</scope>
    <source>
        <strain evidence="2 3">HHB13444</strain>
    </source>
</reference>
<dbReference type="Proteomes" id="UP000308197">
    <property type="component" value="Unassembled WGS sequence"/>
</dbReference>
<dbReference type="AlphaFoldDB" id="A0A5C3PVC9"/>
<dbReference type="InParanoid" id="A0A5C3PVC9"/>
<dbReference type="EMBL" id="ML210982">
    <property type="protein sequence ID" value="TFK93421.1"/>
    <property type="molecule type" value="Genomic_DNA"/>
</dbReference>
<protein>
    <submittedName>
        <fullName evidence="2">Uncharacterized protein</fullName>
    </submittedName>
</protein>
<feature type="non-terminal residue" evidence="2">
    <location>
        <position position="1"/>
    </location>
</feature>
<accession>A0A5C3PVC9</accession>
<proteinExistence type="predicted"/>
<name>A0A5C3PVC9_9APHY</name>
<evidence type="ECO:0000256" key="1">
    <source>
        <dbReference type="SAM" id="MobiDB-lite"/>
    </source>
</evidence>
<feature type="region of interest" description="Disordered" evidence="1">
    <location>
        <begin position="35"/>
        <end position="68"/>
    </location>
</feature>
<sequence>VIPLRTCCLVASCLPAGQVLAGPRRASLHIYRLASFPPPPSNKLELSTSSRSPDTPRGPDFSPNPGSQNCWQLASLNFLLVRTRNARRAPPATPRRARAFWIASGLRICSLPTKLATTILWSLER</sequence>
<organism evidence="2 3">
    <name type="scientific">Polyporus arcularius HHB13444</name>
    <dbReference type="NCBI Taxonomy" id="1314778"/>
    <lineage>
        <taxon>Eukaryota</taxon>
        <taxon>Fungi</taxon>
        <taxon>Dikarya</taxon>
        <taxon>Basidiomycota</taxon>
        <taxon>Agaricomycotina</taxon>
        <taxon>Agaricomycetes</taxon>
        <taxon>Polyporales</taxon>
        <taxon>Polyporaceae</taxon>
        <taxon>Polyporus</taxon>
    </lineage>
</organism>